<gene>
    <name evidence="13" type="ORF">Zmor_008326</name>
</gene>
<dbReference type="InterPro" id="IPR002300">
    <property type="entry name" value="aa-tRNA-synth_Ia"/>
</dbReference>
<evidence type="ECO:0000256" key="2">
    <source>
        <dbReference type="ARBA" id="ARBA00013164"/>
    </source>
</evidence>
<dbReference type="Gene3D" id="2.20.28.290">
    <property type="match status" value="1"/>
</dbReference>
<keyword evidence="3 10" id="KW-0436">Ligase</keyword>
<dbReference type="InterPro" id="IPR001412">
    <property type="entry name" value="aa-tRNA-synth_I_CS"/>
</dbReference>
<evidence type="ECO:0000256" key="9">
    <source>
        <dbReference type="ARBA" id="ARBA00047469"/>
    </source>
</evidence>
<evidence type="ECO:0000313" key="13">
    <source>
        <dbReference type="EMBL" id="KAJ3664134.1"/>
    </source>
</evidence>
<reference evidence="13" key="1">
    <citation type="journal article" date="2023" name="G3 (Bethesda)">
        <title>Whole genome assemblies of Zophobas morio and Tenebrio molitor.</title>
        <authorList>
            <person name="Kaur S."/>
            <person name="Stinson S.A."/>
            <person name="diCenzo G.C."/>
        </authorList>
    </citation>
    <scope>NUCLEOTIDE SEQUENCE</scope>
    <source>
        <strain evidence="13">QUZm001</strain>
    </source>
</reference>
<dbReference type="InterPro" id="IPR014729">
    <property type="entry name" value="Rossmann-like_a/b/a_fold"/>
</dbReference>
<dbReference type="FunFam" id="1.10.730.10:FF:000060">
    <property type="entry name" value="Leucyl-tRNA synthetase"/>
    <property type="match status" value="1"/>
</dbReference>
<dbReference type="PANTHER" id="PTHR43740">
    <property type="entry name" value="LEUCYL-TRNA SYNTHETASE"/>
    <property type="match status" value="1"/>
</dbReference>
<keyword evidence="14" id="KW-1185">Reference proteome</keyword>
<dbReference type="InterPro" id="IPR009008">
    <property type="entry name" value="Val/Leu/Ile-tRNA-synth_edit"/>
</dbReference>
<accession>A0AA38MQR6</accession>
<dbReference type="PRINTS" id="PR00985">
    <property type="entry name" value="TRNASYNTHLEU"/>
</dbReference>
<dbReference type="GO" id="GO:0002161">
    <property type="term" value="F:aminoacyl-tRNA deacylase activity"/>
    <property type="evidence" value="ECO:0007669"/>
    <property type="project" value="InterPro"/>
</dbReference>
<dbReference type="Pfam" id="PF00133">
    <property type="entry name" value="tRNA-synt_1"/>
    <property type="match status" value="2"/>
</dbReference>
<comment type="similarity">
    <text evidence="1 10">Belongs to the class-I aminoacyl-tRNA synthetase family.</text>
</comment>
<dbReference type="PROSITE" id="PS00178">
    <property type="entry name" value="AA_TRNA_LIGASE_I"/>
    <property type="match status" value="1"/>
</dbReference>
<evidence type="ECO:0000256" key="10">
    <source>
        <dbReference type="RuleBase" id="RU363035"/>
    </source>
</evidence>
<dbReference type="GO" id="GO:0005524">
    <property type="term" value="F:ATP binding"/>
    <property type="evidence" value="ECO:0007669"/>
    <property type="project" value="UniProtKB-KW"/>
</dbReference>
<dbReference type="Gene3D" id="1.10.730.10">
    <property type="entry name" value="Isoleucyl-tRNA Synthetase, Domain 1"/>
    <property type="match status" value="1"/>
</dbReference>
<dbReference type="InterPro" id="IPR002302">
    <property type="entry name" value="Leu-tRNA-ligase"/>
</dbReference>
<dbReference type="Proteomes" id="UP001168821">
    <property type="component" value="Unassembled WGS sequence"/>
</dbReference>
<dbReference type="EMBL" id="JALNTZ010000002">
    <property type="protein sequence ID" value="KAJ3664134.1"/>
    <property type="molecule type" value="Genomic_DNA"/>
</dbReference>
<evidence type="ECO:0000256" key="7">
    <source>
        <dbReference type="ARBA" id="ARBA00023146"/>
    </source>
</evidence>
<comment type="caution">
    <text evidence="13">The sequence shown here is derived from an EMBL/GenBank/DDBJ whole genome shotgun (WGS) entry which is preliminary data.</text>
</comment>
<evidence type="ECO:0000256" key="6">
    <source>
        <dbReference type="ARBA" id="ARBA00022917"/>
    </source>
</evidence>
<evidence type="ECO:0000256" key="3">
    <source>
        <dbReference type="ARBA" id="ARBA00022598"/>
    </source>
</evidence>
<evidence type="ECO:0000259" key="11">
    <source>
        <dbReference type="Pfam" id="PF00133"/>
    </source>
</evidence>
<dbReference type="SUPFAM" id="SSF50677">
    <property type="entry name" value="ValRS/IleRS/LeuRS editing domain"/>
    <property type="match status" value="1"/>
</dbReference>
<dbReference type="PANTHER" id="PTHR43740:SF2">
    <property type="entry name" value="LEUCINE--TRNA LIGASE, MITOCHONDRIAL"/>
    <property type="match status" value="1"/>
</dbReference>
<dbReference type="GO" id="GO:0006429">
    <property type="term" value="P:leucyl-tRNA aminoacylation"/>
    <property type="evidence" value="ECO:0007669"/>
    <property type="project" value="InterPro"/>
</dbReference>
<dbReference type="GO" id="GO:0032543">
    <property type="term" value="P:mitochondrial translation"/>
    <property type="evidence" value="ECO:0007669"/>
    <property type="project" value="TreeGrafter"/>
</dbReference>
<feature type="domain" description="Aminoacyl-tRNA synthetase class Ia" evidence="11">
    <location>
        <begin position="42"/>
        <end position="236"/>
    </location>
</feature>
<dbReference type="Gene3D" id="3.40.50.620">
    <property type="entry name" value="HUPs"/>
    <property type="match status" value="2"/>
</dbReference>
<evidence type="ECO:0000256" key="1">
    <source>
        <dbReference type="ARBA" id="ARBA00005594"/>
    </source>
</evidence>
<dbReference type="GO" id="GO:0005739">
    <property type="term" value="C:mitochondrion"/>
    <property type="evidence" value="ECO:0007669"/>
    <property type="project" value="TreeGrafter"/>
</dbReference>
<dbReference type="SUPFAM" id="SSF52374">
    <property type="entry name" value="Nucleotidylyl transferase"/>
    <property type="match status" value="1"/>
</dbReference>
<dbReference type="Pfam" id="PF08264">
    <property type="entry name" value="Anticodon_1"/>
    <property type="match status" value="1"/>
</dbReference>
<protein>
    <recommendedName>
        <fullName evidence="2">leucine--tRNA ligase</fullName>
        <ecNumber evidence="2">6.1.1.4</ecNumber>
    </recommendedName>
    <alternativeName>
        <fullName evidence="8">Leucyl-tRNA synthetase</fullName>
    </alternativeName>
</protein>
<keyword evidence="4 10" id="KW-0547">Nucleotide-binding</keyword>
<feature type="domain" description="Methionyl/Valyl/Leucyl/Isoleucyl-tRNA synthetase anticodon-binding" evidence="12">
    <location>
        <begin position="715"/>
        <end position="790"/>
    </location>
</feature>
<dbReference type="CDD" id="cd00812">
    <property type="entry name" value="LeuRS_core"/>
    <property type="match status" value="1"/>
</dbReference>
<evidence type="ECO:0000256" key="4">
    <source>
        <dbReference type="ARBA" id="ARBA00022741"/>
    </source>
</evidence>
<keyword evidence="6 10" id="KW-0648">Protein biosynthesis</keyword>
<dbReference type="EC" id="6.1.1.4" evidence="2"/>
<keyword evidence="7 10" id="KW-0030">Aminoacyl-tRNA synthetase</keyword>
<evidence type="ECO:0000313" key="14">
    <source>
        <dbReference type="Proteomes" id="UP001168821"/>
    </source>
</evidence>
<feature type="domain" description="Aminoacyl-tRNA synthetase class Ia" evidence="11">
    <location>
        <begin position="394"/>
        <end position="537"/>
    </location>
</feature>
<dbReference type="SUPFAM" id="SSF47323">
    <property type="entry name" value="Anticodon-binding domain of a subclass of class I aminoacyl-tRNA synthetases"/>
    <property type="match status" value="1"/>
</dbReference>
<name>A0AA38MQR6_9CUCU</name>
<evidence type="ECO:0000256" key="5">
    <source>
        <dbReference type="ARBA" id="ARBA00022840"/>
    </source>
</evidence>
<sequence length="849" mass="97690">MIYQSRIFTKLSKIPRKLNHRHISGLNLWNEELTSEIKHKVEDHWKDKLSFRKYDENYPGDKYYVLSMFPYPSGQLHMGHVRVYTISDSIARFQRMNGKNVFHPIGWDAFGLPAENAAIERQILPDKWTQTNIKQMKTQLERLGCSFEWDRELATCDPSYYKWTQNLFLKLYDAGLVYQKKAMVNWDPVDKTVLADEQVDENGCSWRSGAKVQKKPLKQWFIRTTKFAKALLEGLNDPLLLDWRDVTKLQKHWIGECDGVNFDFKILGGDDFLTLWTPYPEFIDSVKFVAINSDHILGRGVEGTKKLPVELLHPLTGEKIPVFVTNELEFLPLTDSFVGIPGVCPKSAEFADSVKISYEKTAILSDTERLSRQNQICRQAEALKVGGYWSSAKLKDWLISRQRFWGTPIPIVHCNKCGAQPIRDLVALPTKGELSDWVNCECPQCKQKAKRETDTMDTFVDSSWYFLRYLDPTNSAEIFDKNKISKGMPVDLYIGGKEHAVLHLYYARFIGHFLHSEGLLPEREPFKRLLVQGMVMGRSYRVKGTGRYVTETQIKVVDKKKNKAVVTDTGEQVVMAWEKMSKSKQNGVDPGDMFKEYGSDTTRLLILADVAPTSHRHWNSNTFPGILNWQKRLWLTIRDFIKHRTNPPPAIPDDEFKAHDDYMFDSRNYYIKGVTFNYCGSQQHSVAVSKQQGLTNSIRRAPPAVFANSLQFERALAGQIIVLAPMAPHFASELWSGFVSARGRLNQSDEIHWDRSVLEQRWPTIDSNYNLDLVCKVNGDEKCVVKIAKSEFETLSQEGAAEIALKQKEVKEELSDKTVLYTRYIKHPDYDGVLNITTSMGWREKETNL</sequence>
<keyword evidence="5 10" id="KW-0067">ATP-binding</keyword>
<dbReference type="AlphaFoldDB" id="A0AA38MQR6"/>
<evidence type="ECO:0000256" key="8">
    <source>
        <dbReference type="ARBA" id="ARBA00030520"/>
    </source>
</evidence>
<evidence type="ECO:0000259" key="12">
    <source>
        <dbReference type="Pfam" id="PF08264"/>
    </source>
</evidence>
<dbReference type="InterPro" id="IPR013155">
    <property type="entry name" value="M/V/L/I-tRNA-synth_anticd-bd"/>
</dbReference>
<dbReference type="GO" id="GO:0004823">
    <property type="term" value="F:leucine-tRNA ligase activity"/>
    <property type="evidence" value="ECO:0007669"/>
    <property type="project" value="UniProtKB-EC"/>
</dbReference>
<comment type="catalytic activity">
    <reaction evidence="9">
        <text>tRNA(Leu) + L-leucine + ATP = L-leucyl-tRNA(Leu) + AMP + diphosphate</text>
        <dbReference type="Rhea" id="RHEA:11688"/>
        <dbReference type="Rhea" id="RHEA-COMP:9613"/>
        <dbReference type="Rhea" id="RHEA-COMP:9622"/>
        <dbReference type="ChEBI" id="CHEBI:30616"/>
        <dbReference type="ChEBI" id="CHEBI:33019"/>
        <dbReference type="ChEBI" id="CHEBI:57427"/>
        <dbReference type="ChEBI" id="CHEBI:78442"/>
        <dbReference type="ChEBI" id="CHEBI:78494"/>
        <dbReference type="ChEBI" id="CHEBI:456215"/>
        <dbReference type="EC" id="6.1.1.4"/>
    </reaction>
</comment>
<dbReference type="InterPro" id="IPR009080">
    <property type="entry name" value="tRNAsynth_Ia_anticodon-bd"/>
</dbReference>
<proteinExistence type="inferred from homology"/>
<organism evidence="13 14">
    <name type="scientific">Zophobas morio</name>
    <dbReference type="NCBI Taxonomy" id="2755281"/>
    <lineage>
        <taxon>Eukaryota</taxon>
        <taxon>Metazoa</taxon>
        <taxon>Ecdysozoa</taxon>
        <taxon>Arthropoda</taxon>
        <taxon>Hexapoda</taxon>
        <taxon>Insecta</taxon>
        <taxon>Pterygota</taxon>
        <taxon>Neoptera</taxon>
        <taxon>Endopterygota</taxon>
        <taxon>Coleoptera</taxon>
        <taxon>Polyphaga</taxon>
        <taxon>Cucujiformia</taxon>
        <taxon>Tenebrionidae</taxon>
        <taxon>Zophobas</taxon>
    </lineage>
</organism>